<dbReference type="InterPro" id="IPR036812">
    <property type="entry name" value="NAD(P)_OxRdtase_dom_sf"/>
</dbReference>
<dbReference type="Proteomes" id="UP000318509">
    <property type="component" value="Unassembled WGS sequence"/>
</dbReference>
<sequence length="150" mass="16364">MNPAERVRVGRTRLSVTRLGLGTAPLGGLFSPVAEEEARAAVEQAYAAGLRFFDTAPLYGHGLAEQRLGRVLASKPRGEFVLASKVGRLLRADAPPDPSQSYRGEPFYKGTPLLNPVFDFSYDGVMRSVDESLERLGLDSIDLLHIHDPD</sequence>
<organism evidence="2 3">
    <name type="scientific">Candidatus Segetimicrobium genomatis</name>
    <dbReference type="NCBI Taxonomy" id="2569760"/>
    <lineage>
        <taxon>Bacteria</taxon>
        <taxon>Bacillati</taxon>
        <taxon>Candidatus Sysuimicrobiota</taxon>
        <taxon>Candidatus Sysuimicrobiia</taxon>
        <taxon>Candidatus Sysuimicrobiales</taxon>
        <taxon>Candidatus Segetimicrobiaceae</taxon>
        <taxon>Candidatus Segetimicrobium</taxon>
    </lineage>
</organism>
<evidence type="ECO:0000313" key="3">
    <source>
        <dbReference type="Proteomes" id="UP000318509"/>
    </source>
</evidence>
<comment type="caution">
    <text evidence="2">The sequence shown here is derived from an EMBL/GenBank/DDBJ whole genome shotgun (WGS) entry which is preliminary data.</text>
</comment>
<feature type="non-terminal residue" evidence="2">
    <location>
        <position position="150"/>
    </location>
</feature>
<dbReference type="Pfam" id="PF00248">
    <property type="entry name" value="Aldo_ket_red"/>
    <property type="match status" value="1"/>
</dbReference>
<reference evidence="2 3" key="1">
    <citation type="journal article" date="2019" name="Nat. Microbiol.">
        <title>Mediterranean grassland soil C-N compound turnover is dependent on rainfall and depth, and is mediated by genomically divergent microorganisms.</title>
        <authorList>
            <person name="Diamond S."/>
            <person name="Andeer P.F."/>
            <person name="Li Z."/>
            <person name="Crits-Christoph A."/>
            <person name="Burstein D."/>
            <person name="Anantharaman K."/>
            <person name="Lane K.R."/>
            <person name="Thomas B.C."/>
            <person name="Pan C."/>
            <person name="Northen T.R."/>
            <person name="Banfield J.F."/>
        </authorList>
    </citation>
    <scope>NUCLEOTIDE SEQUENCE [LARGE SCALE GENOMIC DNA]</scope>
    <source>
        <strain evidence="2">NP_3</strain>
    </source>
</reference>
<dbReference type="AlphaFoldDB" id="A0A537KC94"/>
<dbReference type="PANTHER" id="PTHR42686:SF1">
    <property type="entry name" value="GH17980P-RELATED"/>
    <property type="match status" value="1"/>
</dbReference>
<dbReference type="Gene3D" id="3.20.20.100">
    <property type="entry name" value="NADP-dependent oxidoreductase domain"/>
    <property type="match status" value="1"/>
</dbReference>
<dbReference type="EMBL" id="VBAK01000028">
    <property type="protein sequence ID" value="TMI93390.1"/>
    <property type="molecule type" value="Genomic_DNA"/>
</dbReference>
<feature type="domain" description="NADP-dependent oxidoreductase" evidence="1">
    <location>
        <begin position="18"/>
        <end position="150"/>
    </location>
</feature>
<evidence type="ECO:0000313" key="2">
    <source>
        <dbReference type="EMBL" id="TMI93390.1"/>
    </source>
</evidence>
<dbReference type="PANTHER" id="PTHR42686">
    <property type="entry name" value="GH17980P-RELATED"/>
    <property type="match status" value="1"/>
</dbReference>
<accession>A0A537KC94</accession>
<dbReference type="InterPro" id="IPR020471">
    <property type="entry name" value="AKR"/>
</dbReference>
<dbReference type="InterPro" id="IPR023210">
    <property type="entry name" value="NADP_OxRdtase_dom"/>
</dbReference>
<gene>
    <name evidence="2" type="ORF">E6H00_01280</name>
</gene>
<proteinExistence type="predicted"/>
<dbReference type="SUPFAM" id="SSF51430">
    <property type="entry name" value="NAD(P)-linked oxidoreductase"/>
    <property type="match status" value="1"/>
</dbReference>
<evidence type="ECO:0000259" key="1">
    <source>
        <dbReference type="Pfam" id="PF00248"/>
    </source>
</evidence>
<name>A0A537KC94_9BACT</name>
<dbReference type="GO" id="GO:0016491">
    <property type="term" value="F:oxidoreductase activity"/>
    <property type="evidence" value="ECO:0007669"/>
    <property type="project" value="InterPro"/>
</dbReference>
<protein>
    <submittedName>
        <fullName evidence="2">Aldo/keto reductase</fullName>
    </submittedName>
</protein>
<dbReference type="GO" id="GO:0005829">
    <property type="term" value="C:cytosol"/>
    <property type="evidence" value="ECO:0007669"/>
    <property type="project" value="TreeGrafter"/>
</dbReference>